<organism evidence="1 2">
    <name type="scientific">Pseudonocardia autotrophica</name>
    <name type="common">Amycolata autotrophica</name>
    <name type="synonym">Nocardia autotrophica</name>
    <dbReference type="NCBI Taxonomy" id="2074"/>
    <lineage>
        <taxon>Bacteria</taxon>
        <taxon>Bacillati</taxon>
        <taxon>Actinomycetota</taxon>
        <taxon>Actinomycetes</taxon>
        <taxon>Pseudonocardiales</taxon>
        <taxon>Pseudonocardiaceae</taxon>
        <taxon>Pseudonocardia</taxon>
    </lineage>
</organism>
<name>A0A1Y2N7N7_PSEAH</name>
<accession>A0A1Y2N7N7</accession>
<evidence type="ECO:0000313" key="1">
    <source>
        <dbReference type="EMBL" id="OSY43211.1"/>
    </source>
</evidence>
<reference evidence="1 2" key="1">
    <citation type="submission" date="2016-09" db="EMBL/GenBank/DDBJ databases">
        <title>Pseudonocardia autotrophica DSM535, a candidate organism with high potential of specific P450 cytochromes.</title>
        <authorList>
            <person name="Grumaz C."/>
            <person name="Vainshtein Y."/>
            <person name="Kirstahler P."/>
            <person name="Sohn K."/>
        </authorList>
    </citation>
    <scope>NUCLEOTIDE SEQUENCE [LARGE SCALE GENOMIC DNA]</scope>
    <source>
        <strain evidence="1 2">DSM 535</strain>
    </source>
</reference>
<keyword evidence="2" id="KW-1185">Reference proteome</keyword>
<evidence type="ECO:0000313" key="2">
    <source>
        <dbReference type="Proteomes" id="UP000194360"/>
    </source>
</evidence>
<sequence length="160" mass="17443">MSRVLTRVATVALVAVAALFVSPGIGLAWYYEQGFSKYLPCASVPARGETIPLARTGEPAEGHTSRWTFPATTTYSDALRSTKKTWQYRAVSFRVVDPGTCVNGNRNVRMTYAAYEHRENRTDYVKAGDGEMLAPGWPAEGVVSEWRPGVGPHPIPGGQP</sequence>
<gene>
    <name evidence="1" type="ORF">BG845_00816</name>
</gene>
<dbReference type="AlphaFoldDB" id="A0A1Y2N7N7"/>
<dbReference type="Proteomes" id="UP000194360">
    <property type="component" value="Unassembled WGS sequence"/>
</dbReference>
<comment type="caution">
    <text evidence="1">The sequence shown here is derived from an EMBL/GenBank/DDBJ whole genome shotgun (WGS) entry which is preliminary data.</text>
</comment>
<protein>
    <submittedName>
        <fullName evidence="1">Uncharacterized protein</fullName>
    </submittedName>
</protein>
<dbReference type="RefSeq" id="WP_125911452.1">
    <property type="nucleotide sequence ID" value="NZ_AP018920.1"/>
</dbReference>
<dbReference type="EMBL" id="MIGB01000003">
    <property type="protein sequence ID" value="OSY43211.1"/>
    <property type="molecule type" value="Genomic_DNA"/>
</dbReference>
<proteinExistence type="predicted"/>